<evidence type="ECO:0000256" key="10">
    <source>
        <dbReference type="ARBA" id="ARBA00023136"/>
    </source>
</evidence>
<organism evidence="14 15">
    <name type="scientific">Methylovirgula ligni</name>
    <dbReference type="NCBI Taxonomy" id="569860"/>
    <lineage>
        <taxon>Bacteria</taxon>
        <taxon>Pseudomonadati</taxon>
        <taxon>Pseudomonadota</taxon>
        <taxon>Alphaproteobacteria</taxon>
        <taxon>Hyphomicrobiales</taxon>
        <taxon>Beijerinckiaceae</taxon>
        <taxon>Methylovirgula</taxon>
    </lineage>
</organism>
<keyword evidence="4" id="KW-0633">Potassium transport</keyword>
<evidence type="ECO:0000256" key="11">
    <source>
        <dbReference type="ARBA" id="ARBA00023303"/>
    </source>
</evidence>
<dbReference type="RefSeq" id="WP_115837414.1">
    <property type="nucleotide sequence ID" value="NZ_CP025086.1"/>
</dbReference>
<dbReference type="Proteomes" id="UP000256900">
    <property type="component" value="Unassembled WGS sequence"/>
</dbReference>
<accession>A0A3D9YPZ2</accession>
<comment type="caution">
    <text evidence="14">The sequence shown here is derived from an EMBL/GenBank/DDBJ whole genome shotgun (WGS) entry which is preliminary data.</text>
</comment>
<evidence type="ECO:0000256" key="12">
    <source>
        <dbReference type="ARBA" id="ARBA00034430"/>
    </source>
</evidence>
<evidence type="ECO:0000256" key="13">
    <source>
        <dbReference type="SAM" id="Phobius"/>
    </source>
</evidence>
<comment type="subcellular location">
    <subcellularLocation>
        <location evidence="1">Membrane</location>
        <topology evidence="1">Multi-pass membrane protein</topology>
    </subcellularLocation>
</comment>
<gene>
    <name evidence="14" type="ORF">DES32_2791</name>
</gene>
<comment type="catalytic activity">
    <reaction evidence="12">
        <text>K(+)(in) = K(+)(out)</text>
        <dbReference type="Rhea" id="RHEA:29463"/>
        <dbReference type="ChEBI" id="CHEBI:29103"/>
    </reaction>
</comment>
<evidence type="ECO:0000256" key="9">
    <source>
        <dbReference type="ARBA" id="ARBA00023065"/>
    </source>
</evidence>
<keyword evidence="3" id="KW-0813">Transport</keyword>
<evidence type="ECO:0000256" key="6">
    <source>
        <dbReference type="ARBA" id="ARBA00022826"/>
    </source>
</evidence>
<dbReference type="EMBL" id="QUMO01000004">
    <property type="protein sequence ID" value="REF84680.1"/>
    <property type="molecule type" value="Genomic_DNA"/>
</dbReference>
<keyword evidence="7" id="KW-0630">Potassium</keyword>
<feature type="transmembrane region" description="Helical" evidence="13">
    <location>
        <begin position="96"/>
        <end position="117"/>
    </location>
</feature>
<dbReference type="PANTHER" id="PTHR31462:SF5">
    <property type="entry name" value="ENDOSOMAL_LYSOSOMAL PROTON CHANNEL TMEM175"/>
    <property type="match status" value="1"/>
</dbReference>
<evidence type="ECO:0000256" key="4">
    <source>
        <dbReference type="ARBA" id="ARBA00022538"/>
    </source>
</evidence>
<feature type="transmembrane region" description="Helical" evidence="13">
    <location>
        <begin position="123"/>
        <end position="140"/>
    </location>
</feature>
<evidence type="ECO:0000313" key="14">
    <source>
        <dbReference type="EMBL" id="REF84680.1"/>
    </source>
</evidence>
<dbReference type="PANTHER" id="PTHR31462">
    <property type="entry name" value="ENDOSOMAL/LYSOSOMAL POTASSIUM CHANNEL TMEM175"/>
    <property type="match status" value="1"/>
</dbReference>
<keyword evidence="5 13" id="KW-0812">Transmembrane</keyword>
<evidence type="ECO:0000256" key="5">
    <source>
        <dbReference type="ARBA" id="ARBA00022692"/>
    </source>
</evidence>
<feature type="transmembrane region" description="Helical" evidence="13">
    <location>
        <begin position="171"/>
        <end position="199"/>
    </location>
</feature>
<comment type="similarity">
    <text evidence="2">Belongs to the TMEM175 family.</text>
</comment>
<name>A0A3D9YPZ2_9HYPH</name>
<evidence type="ECO:0000256" key="1">
    <source>
        <dbReference type="ARBA" id="ARBA00004141"/>
    </source>
</evidence>
<evidence type="ECO:0000256" key="8">
    <source>
        <dbReference type="ARBA" id="ARBA00022989"/>
    </source>
</evidence>
<dbReference type="AlphaFoldDB" id="A0A3D9YPZ2"/>
<evidence type="ECO:0000313" key="15">
    <source>
        <dbReference type="Proteomes" id="UP000256900"/>
    </source>
</evidence>
<dbReference type="GO" id="GO:0005267">
    <property type="term" value="F:potassium channel activity"/>
    <property type="evidence" value="ECO:0007669"/>
    <property type="project" value="UniProtKB-KW"/>
</dbReference>
<protein>
    <submittedName>
        <fullName evidence="14">Putative membrane protein</fullName>
    </submittedName>
</protein>
<evidence type="ECO:0000256" key="7">
    <source>
        <dbReference type="ARBA" id="ARBA00022958"/>
    </source>
</evidence>
<keyword evidence="11" id="KW-0407">Ion channel</keyword>
<keyword evidence="6" id="KW-0631">Potassium channel</keyword>
<evidence type="ECO:0000256" key="3">
    <source>
        <dbReference type="ARBA" id="ARBA00022448"/>
    </source>
</evidence>
<dbReference type="Pfam" id="PF06736">
    <property type="entry name" value="TMEM175"/>
    <property type="match status" value="1"/>
</dbReference>
<keyword evidence="15" id="KW-1185">Reference proteome</keyword>
<keyword evidence="10 13" id="KW-0472">Membrane</keyword>
<proteinExistence type="inferred from homology"/>
<keyword evidence="8 13" id="KW-1133">Transmembrane helix</keyword>
<keyword evidence="9" id="KW-0406">Ion transport</keyword>
<feature type="transmembrane region" description="Helical" evidence="13">
    <location>
        <begin position="53"/>
        <end position="75"/>
    </location>
</feature>
<dbReference type="GO" id="GO:0015252">
    <property type="term" value="F:proton channel activity"/>
    <property type="evidence" value="ECO:0007669"/>
    <property type="project" value="InterPro"/>
</dbReference>
<feature type="transmembrane region" description="Helical" evidence="13">
    <location>
        <begin position="12"/>
        <end position="33"/>
    </location>
</feature>
<sequence length="209" mass="23453">MLNYYNRIAGQSIERLAAISDGVFAVAMTLLVLDLHTPAAEAIHSEGELWRAILAIAPRLLVYLMSFLTLGIFWVGQQTQLNHLERSDRDLSWLHLAFLFSVSLTPFSTSLMAEFIAYRVALVVYWANILLLGILLYASWSYAIRAQLVKADVTQVVQQAFKRRVIGAQSLYAFGAALCLINTYWALGFILLVQLNYALAPRIGFLPKL</sequence>
<dbReference type="OrthoDB" id="7626281at2"/>
<dbReference type="InterPro" id="IPR010617">
    <property type="entry name" value="TMEM175-like"/>
</dbReference>
<evidence type="ECO:0000256" key="2">
    <source>
        <dbReference type="ARBA" id="ARBA00006920"/>
    </source>
</evidence>
<dbReference type="GO" id="GO:0016020">
    <property type="term" value="C:membrane"/>
    <property type="evidence" value="ECO:0007669"/>
    <property type="project" value="UniProtKB-SubCell"/>
</dbReference>
<reference evidence="14 15" key="1">
    <citation type="submission" date="2018-08" db="EMBL/GenBank/DDBJ databases">
        <title>Genomic Encyclopedia of Type Strains, Phase IV (KMG-IV): sequencing the most valuable type-strain genomes for metagenomic binning, comparative biology and taxonomic classification.</title>
        <authorList>
            <person name="Goeker M."/>
        </authorList>
    </citation>
    <scope>NUCLEOTIDE SEQUENCE [LARGE SCALE GENOMIC DNA]</scope>
    <source>
        <strain evidence="14 15">BW863</strain>
    </source>
</reference>